<evidence type="ECO:0000256" key="1">
    <source>
        <dbReference type="SAM" id="Phobius"/>
    </source>
</evidence>
<sequence>MTVDITFWKRVKYSLYSTLVFLILTNPMTHTFIQSMFQGISIVRNNTLTSTGYFLHGFLFFLCILGLMMFPKD</sequence>
<keyword evidence="1" id="KW-1133">Transmembrane helix</keyword>
<keyword evidence="1" id="KW-0472">Membrane</keyword>
<keyword evidence="1" id="KW-0812">Transmembrane</keyword>
<dbReference type="AlphaFoldDB" id="A0A6C0HEN9"/>
<feature type="transmembrane region" description="Helical" evidence="1">
    <location>
        <begin position="13"/>
        <end position="33"/>
    </location>
</feature>
<reference evidence="2" key="1">
    <citation type="journal article" date="2020" name="Nature">
        <title>Giant virus diversity and host interactions through global metagenomics.</title>
        <authorList>
            <person name="Schulz F."/>
            <person name="Roux S."/>
            <person name="Paez-Espino D."/>
            <person name="Jungbluth S."/>
            <person name="Walsh D.A."/>
            <person name="Denef V.J."/>
            <person name="McMahon K.D."/>
            <person name="Konstantinidis K.T."/>
            <person name="Eloe-Fadrosh E.A."/>
            <person name="Kyrpides N.C."/>
            <person name="Woyke T."/>
        </authorList>
    </citation>
    <scope>NUCLEOTIDE SEQUENCE</scope>
    <source>
        <strain evidence="2">GVMAG-M-3300023179-97</strain>
    </source>
</reference>
<dbReference type="EMBL" id="MN739943">
    <property type="protein sequence ID" value="QHT78969.1"/>
    <property type="molecule type" value="Genomic_DNA"/>
</dbReference>
<protein>
    <submittedName>
        <fullName evidence="2">Uncharacterized protein</fullName>
    </submittedName>
</protein>
<name>A0A6C0HEN9_9ZZZZ</name>
<organism evidence="2">
    <name type="scientific">viral metagenome</name>
    <dbReference type="NCBI Taxonomy" id="1070528"/>
    <lineage>
        <taxon>unclassified sequences</taxon>
        <taxon>metagenomes</taxon>
        <taxon>organismal metagenomes</taxon>
    </lineage>
</organism>
<accession>A0A6C0HEN9</accession>
<proteinExistence type="predicted"/>
<evidence type="ECO:0000313" key="2">
    <source>
        <dbReference type="EMBL" id="QHT78969.1"/>
    </source>
</evidence>
<feature type="transmembrane region" description="Helical" evidence="1">
    <location>
        <begin position="53"/>
        <end position="70"/>
    </location>
</feature>